<organism evidence="6 7">
    <name type="scientific">Marchantia polymorpha</name>
    <name type="common">Common liverwort</name>
    <name type="synonym">Marchantia aquatica</name>
    <dbReference type="NCBI Taxonomy" id="3197"/>
    <lineage>
        <taxon>Eukaryota</taxon>
        <taxon>Viridiplantae</taxon>
        <taxon>Streptophyta</taxon>
        <taxon>Embryophyta</taxon>
        <taxon>Marchantiophyta</taxon>
        <taxon>Marchantiopsida</taxon>
        <taxon>Marchantiidae</taxon>
        <taxon>Marchantiales</taxon>
        <taxon>Marchantiaceae</taxon>
        <taxon>Marchantia</taxon>
    </lineage>
</organism>
<dbReference type="Proteomes" id="UP000244005">
    <property type="component" value="Unassembled WGS sequence"/>
</dbReference>
<dbReference type="OrthoDB" id="202825at2759"/>
<reference evidence="7" key="1">
    <citation type="journal article" date="2017" name="Cell">
        <title>Insights into land plant evolution garnered from the Marchantia polymorpha genome.</title>
        <authorList>
            <person name="Bowman J.L."/>
            <person name="Kohchi T."/>
            <person name="Yamato K.T."/>
            <person name="Jenkins J."/>
            <person name="Shu S."/>
            <person name="Ishizaki K."/>
            <person name="Yamaoka S."/>
            <person name="Nishihama R."/>
            <person name="Nakamura Y."/>
            <person name="Berger F."/>
            <person name="Adam C."/>
            <person name="Aki S.S."/>
            <person name="Althoff F."/>
            <person name="Araki T."/>
            <person name="Arteaga-Vazquez M.A."/>
            <person name="Balasubrmanian S."/>
            <person name="Barry K."/>
            <person name="Bauer D."/>
            <person name="Boehm C.R."/>
            <person name="Briginshaw L."/>
            <person name="Caballero-Perez J."/>
            <person name="Catarino B."/>
            <person name="Chen F."/>
            <person name="Chiyoda S."/>
            <person name="Chovatia M."/>
            <person name="Davies K.M."/>
            <person name="Delmans M."/>
            <person name="Demura T."/>
            <person name="Dierschke T."/>
            <person name="Dolan L."/>
            <person name="Dorantes-Acosta A.E."/>
            <person name="Eklund D.M."/>
            <person name="Florent S.N."/>
            <person name="Flores-Sandoval E."/>
            <person name="Fujiyama A."/>
            <person name="Fukuzawa H."/>
            <person name="Galik B."/>
            <person name="Grimanelli D."/>
            <person name="Grimwood J."/>
            <person name="Grossniklaus U."/>
            <person name="Hamada T."/>
            <person name="Haseloff J."/>
            <person name="Hetherington A.J."/>
            <person name="Higo A."/>
            <person name="Hirakawa Y."/>
            <person name="Hundley H.N."/>
            <person name="Ikeda Y."/>
            <person name="Inoue K."/>
            <person name="Inoue S.I."/>
            <person name="Ishida S."/>
            <person name="Jia Q."/>
            <person name="Kakita M."/>
            <person name="Kanazawa T."/>
            <person name="Kawai Y."/>
            <person name="Kawashima T."/>
            <person name="Kennedy M."/>
            <person name="Kinose K."/>
            <person name="Kinoshita T."/>
            <person name="Kohara Y."/>
            <person name="Koide E."/>
            <person name="Komatsu K."/>
            <person name="Kopischke S."/>
            <person name="Kubo M."/>
            <person name="Kyozuka J."/>
            <person name="Lagercrantz U."/>
            <person name="Lin S.S."/>
            <person name="Lindquist E."/>
            <person name="Lipzen A.M."/>
            <person name="Lu C.W."/>
            <person name="De Luna E."/>
            <person name="Martienssen R.A."/>
            <person name="Minamino N."/>
            <person name="Mizutani M."/>
            <person name="Mizutani M."/>
            <person name="Mochizuki N."/>
            <person name="Monte I."/>
            <person name="Mosher R."/>
            <person name="Nagasaki H."/>
            <person name="Nakagami H."/>
            <person name="Naramoto S."/>
            <person name="Nishitani K."/>
            <person name="Ohtani M."/>
            <person name="Okamoto T."/>
            <person name="Okumura M."/>
            <person name="Phillips J."/>
            <person name="Pollak B."/>
            <person name="Reinders A."/>
            <person name="Rovekamp M."/>
            <person name="Sano R."/>
            <person name="Sawa S."/>
            <person name="Schmid M.W."/>
            <person name="Shirakawa M."/>
            <person name="Solano R."/>
            <person name="Spunde A."/>
            <person name="Suetsugu N."/>
            <person name="Sugano S."/>
            <person name="Sugiyama A."/>
            <person name="Sun R."/>
            <person name="Suzuki Y."/>
            <person name="Takenaka M."/>
            <person name="Takezawa D."/>
            <person name="Tomogane H."/>
            <person name="Tsuzuki M."/>
            <person name="Ueda T."/>
            <person name="Umeda M."/>
            <person name="Ward J.M."/>
            <person name="Watanabe Y."/>
            <person name="Yazaki K."/>
            <person name="Yokoyama R."/>
            <person name="Yoshitake Y."/>
            <person name="Yotsui I."/>
            <person name="Zachgo S."/>
            <person name="Schmutz J."/>
        </authorList>
    </citation>
    <scope>NUCLEOTIDE SEQUENCE [LARGE SCALE GENOMIC DNA]</scope>
    <source>
        <strain evidence="7">Tak-1</strain>
    </source>
</reference>
<evidence type="ECO:0000256" key="2">
    <source>
        <dbReference type="ARBA" id="ARBA00022598"/>
    </source>
</evidence>
<dbReference type="EMBL" id="KZ772684">
    <property type="protein sequence ID" value="PTQ46042.1"/>
    <property type="molecule type" value="Genomic_DNA"/>
</dbReference>
<dbReference type="PANTHER" id="PTHR12241">
    <property type="entry name" value="TUBULIN POLYGLUTAMYLASE"/>
    <property type="match status" value="1"/>
</dbReference>
<dbReference type="SUPFAM" id="SSF56059">
    <property type="entry name" value="Glutathione synthetase ATP-binding domain-like"/>
    <property type="match status" value="1"/>
</dbReference>
<dbReference type="GO" id="GO:0070740">
    <property type="term" value="F:tubulin-glutamic acid ligase activity"/>
    <property type="evidence" value="ECO:0000318"/>
    <property type="project" value="GO_Central"/>
</dbReference>
<keyword evidence="7" id="KW-1185">Reference proteome</keyword>
<evidence type="ECO:0000256" key="4">
    <source>
        <dbReference type="ARBA" id="ARBA00022840"/>
    </source>
</evidence>
<reference evidence="6" key="2">
    <citation type="submission" date="2017-12" db="EMBL/GenBank/DDBJ databases">
        <title>WGS assembly of Marchantia polymorpha.</title>
        <authorList>
            <person name="Bowman J.L."/>
            <person name="Kohchi T."/>
            <person name="Yamato K.T."/>
            <person name="Jenkins J."/>
            <person name="Shu S."/>
            <person name="Ishizaki K."/>
            <person name="Yamaoka S."/>
            <person name="Nishihama R."/>
            <person name="Nakamura Y."/>
            <person name="Berger F."/>
            <person name="Adam C."/>
            <person name="Aki S.S."/>
            <person name="Althoff F."/>
            <person name="Araki T."/>
            <person name="Arteaga-Vazquez M.A."/>
            <person name="Balasubrmanian S."/>
            <person name="Bauer D."/>
            <person name="Boehm C.R."/>
            <person name="Briginshaw L."/>
            <person name="Caballero-Perez J."/>
            <person name="Catarino B."/>
            <person name="Chen F."/>
            <person name="Chiyoda S."/>
            <person name="Chovatia M."/>
            <person name="Davies K.M."/>
            <person name="Delmans M."/>
            <person name="Demura T."/>
            <person name="Dierschke T."/>
            <person name="Dolan L."/>
            <person name="Dorantes-Acosta A.E."/>
            <person name="Eklund D.M."/>
            <person name="Florent S.N."/>
            <person name="Flores-Sandoval E."/>
            <person name="Fujiyama A."/>
            <person name="Fukuzawa H."/>
            <person name="Galik B."/>
            <person name="Grimanelli D."/>
            <person name="Grimwood J."/>
            <person name="Grossniklaus U."/>
            <person name="Hamada T."/>
            <person name="Haseloff J."/>
            <person name="Hetherington A.J."/>
            <person name="Higo A."/>
            <person name="Hirakawa Y."/>
            <person name="Hundley H.N."/>
            <person name="Ikeda Y."/>
            <person name="Inoue K."/>
            <person name="Inoue S."/>
            <person name="Ishida S."/>
            <person name="Jia Q."/>
            <person name="Kakita M."/>
            <person name="Kanazawa T."/>
            <person name="Kawai Y."/>
            <person name="Kawashima T."/>
            <person name="Kennedy M."/>
            <person name="Kinose K."/>
            <person name="Kinoshita T."/>
            <person name="Kohara Y."/>
            <person name="Koide E."/>
            <person name="Komatsu K."/>
            <person name="Kopischke S."/>
            <person name="Kubo M."/>
            <person name="Kyozuka J."/>
            <person name="Lagercrantz U."/>
            <person name="Lin S.S."/>
            <person name="Lindquist E."/>
            <person name="Lipzen A.M."/>
            <person name="Lu C."/>
            <person name="Luna E.D."/>
            <person name="Martienssen R.A."/>
            <person name="Minamino N."/>
            <person name="Mizutani M."/>
            <person name="Mizutani M."/>
            <person name="Mochizuki N."/>
            <person name="Monte I."/>
            <person name="Mosher R."/>
            <person name="Nagasaki H."/>
            <person name="Nakagami H."/>
            <person name="Naramoto S."/>
            <person name="Nishitani K."/>
            <person name="Ohtani M."/>
            <person name="Okamoto T."/>
            <person name="Okumura M."/>
            <person name="Phillips J."/>
            <person name="Pollak B."/>
            <person name="Reinders A."/>
            <person name="Roevekamp M."/>
            <person name="Sano R."/>
            <person name="Sawa S."/>
            <person name="Schmid M.W."/>
            <person name="Shirakawa M."/>
            <person name="Solano R."/>
            <person name="Spunde A."/>
            <person name="Suetsugu N."/>
            <person name="Sugano S."/>
            <person name="Sugiyama A."/>
            <person name="Sun R."/>
            <person name="Suzuki Y."/>
            <person name="Takenaka M."/>
            <person name="Takezawa D."/>
            <person name="Tomogane H."/>
            <person name="Tsuzuki M."/>
            <person name="Ueda T."/>
            <person name="Umeda M."/>
            <person name="Ward J.M."/>
            <person name="Watanabe Y."/>
            <person name="Yazaki K."/>
            <person name="Yokoyama R."/>
            <person name="Yoshitake Y."/>
            <person name="Yotsui I."/>
            <person name="Zachgo S."/>
            <person name="Schmutz J."/>
        </authorList>
    </citation>
    <scope>NUCLEOTIDE SEQUENCE [LARGE SCALE GENOMIC DNA]</scope>
    <source>
        <strain evidence="6">Tak-1</strain>
    </source>
</reference>
<dbReference type="InterPro" id="IPR004344">
    <property type="entry name" value="TTL/TTLL_fam"/>
</dbReference>
<dbReference type="PANTHER" id="PTHR12241:SF39">
    <property type="entry name" value="TUBULIN POLYGLUTAMYLASE TTLL9-RELATED"/>
    <property type="match status" value="1"/>
</dbReference>
<dbReference type="GO" id="GO:0005524">
    <property type="term" value="F:ATP binding"/>
    <property type="evidence" value="ECO:0007669"/>
    <property type="project" value="UniProtKB-KW"/>
</dbReference>
<evidence type="ECO:0000313" key="7">
    <source>
        <dbReference type="Proteomes" id="UP000244005"/>
    </source>
</evidence>
<evidence type="ECO:0000256" key="3">
    <source>
        <dbReference type="ARBA" id="ARBA00022741"/>
    </source>
</evidence>
<dbReference type="PROSITE" id="PS51221">
    <property type="entry name" value="TTL"/>
    <property type="match status" value="1"/>
</dbReference>
<dbReference type="AlphaFoldDB" id="A0A2R6XIY4"/>
<accession>A0A2R6XIY4</accession>
<name>A0A2R6XIY4_MARPO</name>
<dbReference type="EMBL" id="KZ772684">
    <property type="protein sequence ID" value="PTQ46041.1"/>
    <property type="molecule type" value="Genomic_DNA"/>
</dbReference>
<proteinExistence type="inferred from homology"/>
<sequence>MVSLSDLLKQLDVSLETYHQSTEFGPGSYAAELQPFVDCEEHLNSSSVHGDRGDRKVVAPDIIDYLRDGLRRTANSKRHQFPLPVILNNCSSPKATRQLITISEESHALQSPQSARVARQIRKKKNTSIFQKCYRLINNQFGGEMAQTKMSKNSIKFRCFWKTTTIYEVLKARQWVETESELDWDFFWSDVGWMYEFFDHIHLADHQRFNHFRNYYELTRKDFLIKNLKRMKKTLEKEDKLEEAANYNFFPQTYALPAEYGLFVEEFKRIPGVWIMKPVGKARGRGIFLFTRLSQISEWKKDHRWKSENPQLYVVNQVENYIVQKYIESPYLIGGKKFDLRIYVLVLSYAPLKAYLYRSGFARFTNAHFSMKKEDIANKLVHLTNFSIQKHAPTYNSKTGTKWSLHSLKMHMITKHGEAKVNELFHDIRSAILRSLLSVQNVIIQDKHCFELYGYDILVDKALKPWLLEVNASPSLAADTPQDRELKYGMLDDVLTLVDMERRLPTQTSLQVGGFDLLVDQGATESSPKTVPSLFSYLGCYNDRDKQLKQMAKAQLASG</sequence>
<dbReference type="GO" id="GO:0015631">
    <property type="term" value="F:tubulin binding"/>
    <property type="evidence" value="ECO:0000318"/>
    <property type="project" value="GO_Central"/>
</dbReference>
<keyword evidence="3" id="KW-0547">Nucleotide-binding</keyword>
<evidence type="ECO:0000256" key="5">
    <source>
        <dbReference type="ARBA" id="ARBA00030445"/>
    </source>
</evidence>
<protein>
    <recommendedName>
        <fullName evidence="5">Tubulin--tyrosine ligase-like protein 9</fullName>
    </recommendedName>
</protein>
<keyword evidence="2" id="KW-0436">Ligase</keyword>
<dbReference type="Gene3D" id="3.30.470.20">
    <property type="entry name" value="ATP-grasp fold, B domain"/>
    <property type="match status" value="1"/>
</dbReference>
<dbReference type="Pfam" id="PF03133">
    <property type="entry name" value="TTL"/>
    <property type="match status" value="1"/>
</dbReference>
<gene>
    <name evidence="6" type="ORF">MARPO_0012s0012</name>
</gene>
<evidence type="ECO:0000313" key="6">
    <source>
        <dbReference type="EMBL" id="PTQ46041.1"/>
    </source>
</evidence>
<dbReference type="Gramene" id="Mp8g02150.1">
    <property type="protein sequence ID" value="Mp8g02150.1.cds"/>
    <property type="gene ID" value="Mp8g02150"/>
</dbReference>
<dbReference type="GO" id="GO:0036064">
    <property type="term" value="C:ciliary basal body"/>
    <property type="evidence" value="ECO:0000318"/>
    <property type="project" value="GO_Central"/>
</dbReference>
<keyword evidence="4" id="KW-0067">ATP-binding</keyword>
<dbReference type="GO" id="GO:0000226">
    <property type="term" value="P:microtubule cytoskeleton organization"/>
    <property type="evidence" value="ECO:0000318"/>
    <property type="project" value="GO_Central"/>
</dbReference>
<evidence type="ECO:0000256" key="1">
    <source>
        <dbReference type="ARBA" id="ARBA00006820"/>
    </source>
</evidence>
<comment type="similarity">
    <text evidence="1">Belongs to the tubulin--tyrosine ligase family.</text>
</comment>